<accession>A0A239B5T2</accession>
<keyword evidence="1" id="KW-1133">Transmembrane helix</keyword>
<dbReference type="Proteomes" id="UP000198304">
    <property type="component" value="Unassembled WGS sequence"/>
</dbReference>
<evidence type="ECO:0000256" key="1">
    <source>
        <dbReference type="SAM" id="Phobius"/>
    </source>
</evidence>
<protein>
    <submittedName>
        <fullName evidence="2">Uncharacterized protein</fullName>
    </submittedName>
</protein>
<evidence type="ECO:0000313" key="2">
    <source>
        <dbReference type="EMBL" id="SNS03139.1"/>
    </source>
</evidence>
<keyword evidence="1" id="KW-0472">Membrane</keyword>
<keyword evidence="3" id="KW-1185">Reference proteome</keyword>
<dbReference type="AlphaFoldDB" id="A0A239B5T2"/>
<feature type="transmembrane region" description="Helical" evidence="1">
    <location>
        <begin position="12"/>
        <end position="34"/>
    </location>
</feature>
<reference evidence="3" key="1">
    <citation type="submission" date="2017-06" db="EMBL/GenBank/DDBJ databases">
        <authorList>
            <person name="Varghese N."/>
            <person name="Submissions S."/>
        </authorList>
    </citation>
    <scope>NUCLEOTIDE SEQUENCE [LARGE SCALE GENOMIC DNA]</scope>
    <source>
        <strain evidence="3">SCA</strain>
    </source>
</reference>
<keyword evidence="1" id="KW-0812">Transmembrane</keyword>
<evidence type="ECO:0000313" key="3">
    <source>
        <dbReference type="Proteomes" id="UP000198304"/>
    </source>
</evidence>
<proteinExistence type="predicted"/>
<gene>
    <name evidence="2" type="ORF">SAMN05446037_100320</name>
</gene>
<dbReference type="EMBL" id="FZOJ01000003">
    <property type="protein sequence ID" value="SNS03139.1"/>
    <property type="molecule type" value="Genomic_DNA"/>
</dbReference>
<name>A0A239B5T2_9FIRM</name>
<organism evidence="2 3">
    <name type="scientific">Anaerovirgula multivorans</name>
    <dbReference type="NCBI Taxonomy" id="312168"/>
    <lineage>
        <taxon>Bacteria</taxon>
        <taxon>Bacillati</taxon>
        <taxon>Bacillota</taxon>
        <taxon>Clostridia</taxon>
        <taxon>Peptostreptococcales</taxon>
        <taxon>Natronincolaceae</taxon>
        <taxon>Anaerovirgula</taxon>
    </lineage>
</organism>
<sequence length="37" mass="4195">MGTNDFIHGIEHGFLIGFVLYFSALGLAIFLKILRNR</sequence>